<reference evidence="1" key="1">
    <citation type="submission" date="2021-07" db="EMBL/GenBank/DDBJ databases">
        <authorList>
            <person name="Roth S.J."/>
            <person name="Krukonis G.P."/>
            <person name="Delesalle V.A."/>
        </authorList>
    </citation>
    <scope>NUCLEOTIDE SEQUENCE</scope>
</reference>
<evidence type="ECO:0000313" key="1">
    <source>
        <dbReference type="EMBL" id="QZA70753.1"/>
    </source>
</evidence>
<sequence length="144" mass="16335">MSQNKPFGKIQDARVKELVENAEIHKDTHHITFKTPASLSPEKIDQMKESVTLINGWGLAVEAATNEIAHTQFPETKQESWDGRLSLFDGLTMNADARLKETIGDDTIFGGTQLFIDHPHSQDMVDWYSTFTETNIERAKKLFD</sequence>
<accession>A0AAE8BQ84</accession>
<gene>
    <name evidence="1" type="primary">280</name>
    <name evidence="1" type="ORF">AH04_280</name>
</gene>
<dbReference type="EMBL" id="MZ501267">
    <property type="protein sequence ID" value="QZA70753.1"/>
    <property type="molecule type" value="Genomic_DNA"/>
</dbReference>
<evidence type="ECO:0000313" key="2">
    <source>
        <dbReference type="Proteomes" id="UP000827517"/>
    </source>
</evidence>
<dbReference type="Proteomes" id="UP000827517">
    <property type="component" value="Segment"/>
</dbReference>
<dbReference type="RefSeq" id="YP_010668034.1">
    <property type="nucleotide sequence ID" value="NC_070952.1"/>
</dbReference>
<keyword evidence="2" id="KW-1185">Reference proteome</keyword>
<dbReference type="KEGG" id="vg:77944158"/>
<name>A0AAE8BQ84_9CAUD</name>
<protein>
    <submittedName>
        <fullName evidence="1">Uncharacterized protein</fullName>
    </submittedName>
</protein>
<proteinExistence type="predicted"/>
<organism evidence="1 2">
    <name type="scientific">Erwinia phage AH04</name>
    <dbReference type="NCBI Taxonomy" id="2869569"/>
    <lineage>
        <taxon>Viruses</taxon>
        <taxon>Duplodnaviria</taxon>
        <taxon>Heunggongvirae</taxon>
        <taxon>Uroviricota</taxon>
        <taxon>Caudoviricetes</taxon>
        <taxon>Chimalliviridae</taxon>
        <taxon>Meadowvirus</taxon>
        <taxon>Meadowvirus AH04</taxon>
    </lineage>
</organism>
<dbReference type="GeneID" id="77944158"/>